<dbReference type="Pfam" id="PF00078">
    <property type="entry name" value="RVT_1"/>
    <property type="match status" value="1"/>
</dbReference>
<name>A0A8C1PPB4_CYPCA</name>
<protein>
    <recommendedName>
        <fullName evidence="1">Reverse transcriptase domain-containing protein</fullName>
    </recommendedName>
</protein>
<dbReference type="SUPFAM" id="SSF56672">
    <property type="entry name" value="DNA/RNA polymerases"/>
    <property type="match status" value="1"/>
</dbReference>
<dbReference type="InterPro" id="IPR000477">
    <property type="entry name" value="RT_dom"/>
</dbReference>
<evidence type="ECO:0000313" key="2">
    <source>
        <dbReference type="Ensembl" id="ENSCCRP00010108314.1"/>
    </source>
</evidence>
<evidence type="ECO:0000259" key="1">
    <source>
        <dbReference type="PROSITE" id="PS50878"/>
    </source>
</evidence>
<dbReference type="AlphaFoldDB" id="A0A8C1PPB4"/>
<dbReference type="Gene3D" id="3.60.10.10">
    <property type="entry name" value="Endonuclease/exonuclease/phosphatase"/>
    <property type="match status" value="1"/>
</dbReference>
<proteinExistence type="predicted"/>
<reference evidence="2" key="2">
    <citation type="submission" date="2025-09" db="UniProtKB">
        <authorList>
            <consortium name="Ensembl"/>
        </authorList>
    </citation>
    <scope>IDENTIFICATION</scope>
</reference>
<dbReference type="SUPFAM" id="SSF56219">
    <property type="entry name" value="DNase I-like"/>
    <property type="match status" value="1"/>
</dbReference>
<feature type="domain" description="Reverse transcriptase" evidence="1">
    <location>
        <begin position="323"/>
        <end position="595"/>
    </location>
</feature>
<dbReference type="PANTHER" id="PTHR31635">
    <property type="entry name" value="REVERSE TRANSCRIPTASE DOMAIN-CONTAINING PROTEIN-RELATED"/>
    <property type="match status" value="1"/>
</dbReference>
<dbReference type="InterPro" id="IPR036691">
    <property type="entry name" value="Endo/exonu/phosph_ase_sf"/>
</dbReference>
<evidence type="ECO:0000313" key="3">
    <source>
        <dbReference type="Proteomes" id="UP000694427"/>
    </source>
</evidence>
<dbReference type="PROSITE" id="PS50878">
    <property type="entry name" value="RT_POL"/>
    <property type="match status" value="1"/>
</dbReference>
<accession>A0A8C1PPB4</accession>
<dbReference type="PANTHER" id="PTHR31635:SF196">
    <property type="entry name" value="REVERSE TRANSCRIPTASE DOMAIN-CONTAINING PROTEIN-RELATED"/>
    <property type="match status" value="1"/>
</dbReference>
<dbReference type="CDD" id="cd01650">
    <property type="entry name" value="RT_nLTR_like"/>
    <property type="match status" value="1"/>
</dbReference>
<dbReference type="Proteomes" id="UP000694427">
    <property type="component" value="Unplaced"/>
</dbReference>
<reference evidence="2" key="1">
    <citation type="submission" date="2025-08" db="UniProtKB">
        <authorList>
            <consortium name="Ensembl"/>
        </authorList>
    </citation>
    <scope>IDENTIFICATION</scope>
</reference>
<sequence>MNLVDIWRLQYPAARDYSFFSHVHKSYTRIDYFLTDAKLTSDVIHTKYHNILISDHCPIEIKIDLGRTKPTFDWRFNPLLLNDMYFRQQTANLITDYLSHNDTSDVTDSTLWEAFKAVMRGHIIAYEAKLKKDRQKEMSEITAQLSVLESDFQRSASPSTLNEIVKLKFKYNTILSNQVSTMLLKVKQKHFELADKPDKLLARQLKSIQAKRTIHKIKTKTGTITTDPKEINKCFRQFYEDLYTSKTTADATQISDFLHTLHLPKLNTSAQADLNANITLEEVERAIRSFPNGKAAGPDGFNIEFYKAYSDKITPLMLRMFNHSTATGLLPDTLYSANISLILKKDKDELDPASYRPIALLNSDLKVFTKVLANRLNKCITTIIHHDQTGFIPGRFSFFNVRRLMNIMYARYHRSSKISVLALDAKKAFDQVEWKYILAVIKEFGLGDNFASWVEMLYAHPTASVVTNCDKSPIFSLQRSCRQGCPLSPLLFALAMEPLATNIRNHPSIAPLILGKVDHRISLYADDVVLFLSHPEESVPLLLELINKFGELSGYTINWDKSEFLSLKNNLSPNFVNSLPFHIVTDKIKYLGLVIPKDPKQIYKLNYLNMLEKLKSNIETWRLLPLSMIGRVNAIKMMALPRFLYLFQSLPIFIPKTFFKLLNSIIFSFIWGFKVHRISKKHITKPKSTGGLSLPNFQHYYWAANCRALTYWQNAHPGNVTDSTPAWLAIEQDLPEGSLPALLFSTSKLPTAIAGYRFIVASSLRIWQQIKKTYNLPDFSAYTPICHNPTFPPSLSDNTFLIWKNKGLATLADLYIEKAFATFTQLKEKYTLPPSHFFRFLQIRDYTRKNITNFESLPVSTDLYALLNQAPDSRRLVSRFINIFTAYEPAPTQHLKEAWEKDLGITISADDWDTCLSSIHSCSINSRHQLIQFKVIHRLHYSCTKLHSFYPSVSPICPKCKAEEGTLGHLFWFCPKLYEFWSDIFICLSTIHGCDITPDPYTAILGGARCLTTLTHLQQKTVQYSMVIAKRNILTLWKSENVPSFKTWLLEITHLLHLERVRHSVCLSSATFDKMWQPFMLYLSRL</sequence>
<organism evidence="2 3">
    <name type="scientific">Cyprinus carpio</name>
    <name type="common">Common carp</name>
    <dbReference type="NCBI Taxonomy" id="7962"/>
    <lineage>
        <taxon>Eukaryota</taxon>
        <taxon>Metazoa</taxon>
        <taxon>Chordata</taxon>
        <taxon>Craniata</taxon>
        <taxon>Vertebrata</taxon>
        <taxon>Euteleostomi</taxon>
        <taxon>Actinopterygii</taxon>
        <taxon>Neopterygii</taxon>
        <taxon>Teleostei</taxon>
        <taxon>Ostariophysi</taxon>
        <taxon>Cypriniformes</taxon>
        <taxon>Cyprinidae</taxon>
        <taxon>Cyprininae</taxon>
        <taxon>Cyprinus</taxon>
    </lineage>
</organism>
<dbReference type="Ensembl" id="ENSCCRT00010120552.1">
    <property type="protein sequence ID" value="ENSCCRP00010108314.1"/>
    <property type="gene ID" value="ENSCCRG00010047820.1"/>
</dbReference>
<keyword evidence="3" id="KW-1185">Reference proteome</keyword>
<dbReference type="InterPro" id="IPR043502">
    <property type="entry name" value="DNA/RNA_pol_sf"/>
</dbReference>